<protein>
    <recommendedName>
        <fullName evidence="1">Glycosyl-hydrolase family 116 catalytic region domain-containing protein</fullName>
    </recommendedName>
</protein>
<sequence>MAQAPTATAAEIIRRAHHIAVRDLRACYDPHGIVAGRLHFNAYWTRDGCWASWGALALGDADQVKALLEIFIQFQMPSGELPVRIEFLGHTFGPYHTRRMHPKALYRAGTIFAGPLDPTALFLLTARDYVLQTHDMEFCARFEPAMDRAMGWLMGQDRDGDGLIENRHFLADWMDSILKKDKDFYLNLLFYEGLRACQAVKEWLGHADEARRYEALAGKTGGALQRTFWNGRYFTDWIRGSRHGGFATDGNILAILYGVAGEDQARSILQFIAAQGLDRETPLRTCDPVYPIWQVFPFYFLAGIPDYHRTLIWPWLGTLNAINKFRLGNQEEALADLARIGGWYVARNAVAEVYEQDGRPLSRFFYQAEIPFAWNAGLYVYATQTLGLVPPPAADRLR</sequence>
<gene>
    <name evidence="2" type="ORF">E6G99_05105</name>
</gene>
<dbReference type="GO" id="GO:0004553">
    <property type="term" value="F:hydrolase activity, hydrolyzing O-glycosyl compounds"/>
    <property type="evidence" value="ECO:0007669"/>
    <property type="project" value="InterPro"/>
</dbReference>
<proteinExistence type="predicted"/>
<name>A0A537LJ99_9BACT</name>
<evidence type="ECO:0000313" key="2">
    <source>
        <dbReference type="EMBL" id="TMJ08088.1"/>
    </source>
</evidence>
<accession>A0A537LJ99</accession>
<dbReference type="InterPro" id="IPR012341">
    <property type="entry name" value="6hp_glycosidase-like_sf"/>
</dbReference>
<dbReference type="Proteomes" id="UP000318661">
    <property type="component" value="Unassembled WGS sequence"/>
</dbReference>
<dbReference type="Pfam" id="PF04685">
    <property type="entry name" value="DUF608"/>
    <property type="match status" value="1"/>
</dbReference>
<evidence type="ECO:0000259" key="1">
    <source>
        <dbReference type="Pfam" id="PF04685"/>
    </source>
</evidence>
<dbReference type="GO" id="GO:0005975">
    <property type="term" value="P:carbohydrate metabolic process"/>
    <property type="evidence" value="ECO:0007669"/>
    <property type="project" value="InterPro"/>
</dbReference>
<dbReference type="PANTHER" id="PTHR34987">
    <property type="entry name" value="C, PUTATIVE (AFU_ORTHOLOGUE AFUA_3G02880)-RELATED"/>
    <property type="match status" value="1"/>
</dbReference>
<reference evidence="2 3" key="1">
    <citation type="journal article" date="2019" name="Nat. Microbiol.">
        <title>Mediterranean grassland soil C-N compound turnover is dependent on rainfall and depth, and is mediated by genomically divergent microorganisms.</title>
        <authorList>
            <person name="Diamond S."/>
            <person name="Andeer P.F."/>
            <person name="Li Z."/>
            <person name="Crits-Christoph A."/>
            <person name="Burstein D."/>
            <person name="Anantharaman K."/>
            <person name="Lane K.R."/>
            <person name="Thomas B.C."/>
            <person name="Pan C."/>
            <person name="Northen T.R."/>
            <person name="Banfield J.F."/>
        </authorList>
    </citation>
    <scope>NUCLEOTIDE SEQUENCE [LARGE SCALE GENOMIC DNA]</scope>
    <source>
        <strain evidence="2">NP_2</strain>
    </source>
</reference>
<organism evidence="2 3">
    <name type="scientific">Candidatus Segetimicrobium genomatis</name>
    <dbReference type="NCBI Taxonomy" id="2569760"/>
    <lineage>
        <taxon>Bacteria</taxon>
        <taxon>Bacillati</taxon>
        <taxon>Candidatus Sysuimicrobiota</taxon>
        <taxon>Candidatus Sysuimicrobiia</taxon>
        <taxon>Candidatus Sysuimicrobiales</taxon>
        <taxon>Candidatus Segetimicrobiaceae</taxon>
        <taxon>Candidatus Segetimicrobium</taxon>
    </lineage>
</organism>
<dbReference type="InterPro" id="IPR008928">
    <property type="entry name" value="6-hairpin_glycosidase_sf"/>
</dbReference>
<comment type="caution">
    <text evidence="2">The sequence shown here is derived from an EMBL/GenBank/DDBJ whole genome shotgun (WGS) entry which is preliminary data.</text>
</comment>
<dbReference type="AlphaFoldDB" id="A0A537LJ99"/>
<evidence type="ECO:0000313" key="3">
    <source>
        <dbReference type="Proteomes" id="UP000318661"/>
    </source>
</evidence>
<dbReference type="SUPFAM" id="SSF48208">
    <property type="entry name" value="Six-hairpin glycosidases"/>
    <property type="match status" value="1"/>
</dbReference>
<dbReference type="Gene3D" id="1.50.10.10">
    <property type="match status" value="1"/>
</dbReference>
<dbReference type="PANTHER" id="PTHR34987:SF6">
    <property type="entry name" value="ALPHA-L-RHAMNOSIDASE SIX-HAIRPIN GLYCOSIDASE DOMAIN-CONTAINING PROTEIN"/>
    <property type="match status" value="1"/>
</dbReference>
<feature type="domain" description="Glycosyl-hydrolase family 116 catalytic region" evidence="1">
    <location>
        <begin position="122"/>
        <end position="235"/>
    </location>
</feature>
<dbReference type="InterPro" id="IPR006775">
    <property type="entry name" value="GH116_catalytic"/>
</dbReference>
<dbReference type="EMBL" id="VBAJ01000127">
    <property type="protein sequence ID" value="TMJ08088.1"/>
    <property type="molecule type" value="Genomic_DNA"/>
</dbReference>